<keyword evidence="2 6" id="KW-0238">DNA-binding</keyword>
<dbReference type="PANTHER" id="PTHR30146">
    <property type="entry name" value="LACI-RELATED TRANSCRIPTIONAL REPRESSOR"/>
    <property type="match status" value="1"/>
</dbReference>
<dbReference type="InterPro" id="IPR046335">
    <property type="entry name" value="LacI/GalR-like_sensor"/>
</dbReference>
<evidence type="ECO:0000256" key="1">
    <source>
        <dbReference type="ARBA" id="ARBA00023015"/>
    </source>
</evidence>
<accession>A0A9X1RUP4</accession>
<dbReference type="GO" id="GO:0003700">
    <property type="term" value="F:DNA-binding transcription factor activity"/>
    <property type="evidence" value="ECO:0007669"/>
    <property type="project" value="TreeGrafter"/>
</dbReference>
<dbReference type="Gene3D" id="1.10.260.40">
    <property type="entry name" value="lambda repressor-like DNA-binding domains"/>
    <property type="match status" value="1"/>
</dbReference>
<proteinExistence type="predicted"/>
<dbReference type="CDD" id="cd06284">
    <property type="entry name" value="PBP1_LacI-like"/>
    <property type="match status" value="1"/>
</dbReference>
<feature type="region of interest" description="Disordered" evidence="4">
    <location>
        <begin position="1"/>
        <end position="39"/>
    </location>
</feature>
<organism evidence="6 7">
    <name type="scientific">Paraburkholderia tagetis</name>
    <dbReference type="NCBI Taxonomy" id="2913261"/>
    <lineage>
        <taxon>Bacteria</taxon>
        <taxon>Pseudomonadati</taxon>
        <taxon>Pseudomonadota</taxon>
        <taxon>Betaproteobacteria</taxon>
        <taxon>Burkholderiales</taxon>
        <taxon>Burkholderiaceae</taxon>
        <taxon>Paraburkholderia</taxon>
    </lineage>
</organism>
<keyword evidence="7" id="KW-1185">Reference proteome</keyword>
<dbReference type="CDD" id="cd01392">
    <property type="entry name" value="HTH_LacI"/>
    <property type="match status" value="1"/>
</dbReference>
<dbReference type="SMART" id="SM00354">
    <property type="entry name" value="HTH_LACI"/>
    <property type="match status" value="1"/>
</dbReference>
<evidence type="ECO:0000256" key="3">
    <source>
        <dbReference type="ARBA" id="ARBA00023163"/>
    </source>
</evidence>
<protein>
    <submittedName>
        <fullName evidence="6">LacI family DNA-binding transcriptional regulator</fullName>
    </submittedName>
</protein>
<gene>
    <name evidence="6" type="ORF">L5014_18280</name>
</gene>
<dbReference type="SUPFAM" id="SSF47413">
    <property type="entry name" value="lambda repressor-like DNA-binding domains"/>
    <property type="match status" value="1"/>
</dbReference>
<dbReference type="Proteomes" id="UP001139308">
    <property type="component" value="Unassembled WGS sequence"/>
</dbReference>
<feature type="domain" description="HTH lacI-type" evidence="5">
    <location>
        <begin position="45"/>
        <end position="98"/>
    </location>
</feature>
<dbReference type="PANTHER" id="PTHR30146:SF109">
    <property type="entry name" value="HTH-TYPE TRANSCRIPTIONAL REGULATOR GALS"/>
    <property type="match status" value="1"/>
</dbReference>
<evidence type="ECO:0000259" key="5">
    <source>
        <dbReference type="PROSITE" id="PS50932"/>
    </source>
</evidence>
<evidence type="ECO:0000313" key="6">
    <source>
        <dbReference type="EMBL" id="MCG5075289.1"/>
    </source>
</evidence>
<comment type="caution">
    <text evidence="6">The sequence shown here is derived from an EMBL/GenBank/DDBJ whole genome shotgun (WGS) entry which is preliminary data.</text>
</comment>
<reference evidence="6" key="1">
    <citation type="submission" date="2022-01" db="EMBL/GenBank/DDBJ databases">
        <title>Genome sequence and assembly of Parabukholderia sp. RG36.</title>
        <authorList>
            <person name="Chhetri G."/>
        </authorList>
    </citation>
    <scope>NUCLEOTIDE SEQUENCE</scope>
    <source>
        <strain evidence="6">RG36</strain>
    </source>
</reference>
<evidence type="ECO:0000256" key="2">
    <source>
        <dbReference type="ARBA" id="ARBA00023125"/>
    </source>
</evidence>
<sequence length="376" mass="40405">MPAQPHPESASRAEVDEADKADKGDEAGKDKPGGARGVATAHGGSIAAVARRAGVSVATVSRVLNGHANVRPATRARVLAEVESSGYRVNELARNLRTAESRLLLTMVPDFGNPFYAEIVRGIDSVARRAGYFMLLCDTGADAGRERSYFDLLRRHRADGAICLDPATVQQANRMMADESQALPWVACCEFDPAVGVPYVGIDNFRAARDAVRHLIASGRRRIALINSDDHYLYAQQRRDGYLAALAEAGIEMRDAWRVNVNCLDYEAGAQAAAALMRLSREAAPDAIFAVSDTLAVGVLNGLRGARSRVPEDVAVVGFDDIALAAQVDPPLTTVAQPMRELGETAARLLLRRLADPQAQVPGVLLPHRLVIRQSA</sequence>
<name>A0A9X1RUP4_9BURK</name>
<feature type="compositionally biased region" description="Basic and acidic residues" evidence="4">
    <location>
        <begin position="9"/>
        <end position="33"/>
    </location>
</feature>
<dbReference type="InterPro" id="IPR000843">
    <property type="entry name" value="HTH_LacI"/>
</dbReference>
<keyword evidence="1" id="KW-0805">Transcription regulation</keyword>
<keyword evidence="3" id="KW-0804">Transcription</keyword>
<evidence type="ECO:0000256" key="4">
    <source>
        <dbReference type="SAM" id="MobiDB-lite"/>
    </source>
</evidence>
<dbReference type="RefSeq" id="WP_238465143.1">
    <property type="nucleotide sequence ID" value="NZ_JAKLJA010000014.1"/>
</dbReference>
<dbReference type="EMBL" id="JAKLJA010000014">
    <property type="protein sequence ID" value="MCG5075289.1"/>
    <property type="molecule type" value="Genomic_DNA"/>
</dbReference>
<dbReference type="GO" id="GO:0000976">
    <property type="term" value="F:transcription cis-regulatory region binding"/>
    <property type="evidence" value="ECO:0007669"/>
    <property type="project" value="TreeGrafter"/>
</dbReference>
<dbReference type="SUPFAM" id="SSF53822">
    <property type="entry name" value="Periplasmic binding protein-like I"/>
    <property type="match status" value="1"/>
</dbReference>
<dbReference type="InterPro" id="IPR010982">
    <property type="entry name" value="Lambda_DNA-bd_dom_sf"/>
</dbReference>
<dbReference type="Gene3D" id="3.40.50.2300">
    <property type="match status" value="2"/>
</dbReference>
<dbReference type="AlphaFoldDB" id="A0A9X1RUP4"/>
<dbReference type="Pfam" id="PF13377">
    <property type="entry name" value="Peripla_BP_3"/>
    <property type="match status" value="1"/>
</dbReference>
<dbReference type="PROSITE" id="PS50932">
    <property type="entry name" value="HTH_LACI_2"/>
    <property type="match status" value="1"/>
</dbReference>
<evidence type="ECO:0000313" key="7">
    <source>
        <dbReference type="Proteomes" id="UP001139308"/>
    </source>
</evidence>
<dbReference type="InterPro" id="IPR028082">
    <property type="entry name" value="Peripla_BP_I"/>
</dbReference>
<dbReference type="Pfam" id="PF00356">
    <property type="entry name" value="LacI"/>
    <property type="match status" value="1"/>
</dbReference>